<dbReference type="EMBL" id="CP140152">
    <property type="protein sequence ID" value="WQH03088.1"/>
    <property type="molecule type" value="Genomic_DNA"/>
</dbReference>
<protein>
    <submittedName>
        <fullName evidence="1">Uncharacterized protein</fullName>
    </submittedName>
</protein>
<sequence>MKKEIATQLNDMLVDQYGQLNESIYLVRDNCTEDEFYEYRRAAGAIMADMYFKIMKSIHLEYPELEPEALRSARINT</sequence>
<evidence type="ECO:0000313" key="2">
    <source>
        <dbReference type="Proteomes" id="UP001326110"/>
    </source>
</evidence>
<dbReference type="GeneID" id="43162411"/>
<organism evidence="1 2">
    <name type="scientific">Duganella zoogloeoides</name>
    <dbReference type="NCBI Taxonomy" id="75659"/>
    <lineage>
        <taxon>Bacteria</taxon>
        <taxon>Pseudomonadati</taxon>
        <taxon>Pseudomonadota</taxon>
        <taxon>Betaproteobacteria</taxon>
        <taxon>Burkholderiales</taxon>
        <taxon>Oxalobacteraceae</taxon>
        <taxon>Telluria group</taxon>
        <taxon>Duganella</taxon>
    </lineage>
</organism>
<gene>
    <name evidence="1" type="ORF">SR858_18745</name>
</gene>
<proteinExistence type="predicted"/>
<dbReference type="Proteomes" id="UP001326110">
    <property type="component" value="Chromosome"/>
</dbReference>
<reference evidence="1 2" key="1">
    <citation type="submission" date="2023-11" db="EMBL/GenBank/DDBJ databases">
        <title>MicrobeMod: A computational toolkit for identifying prokaryotic methylation and restriction-modification with nanopore sequencing.</title>
        <authorList>
            <person name="Crits-Christoph A."/>
            <person name="Kang S.C."/>
            <person name="Lee H."/>
            <person name="Ostrov N."/>
        </authorList>
    </citation>
    <scope>NUCLEOTIDE SEQUENCE [LARGE SCALE GENOMIC DNA]</scope>
    <source>
        <strain evidence="1 2">ATCC 25935</strain>
    </source>
</reference>
<dbReference type="RefSeq" id="WP_019920522.1">
    <property type="nucleotide sequence ID" value="NZ_CP140152.1"/>
</dbReference>
<name>A0ABZ0XTP2_9BURK</name>
<accession>A0ABZ0XTP2</accession>
<keyword evidence="2" id="KW-1185">Reference proteome</keyword>
<evidence type="ECO:0000313" key="1">
    <source>
        <dbReference type="EMBL" id="WQH03088.1"/>
    </source>
</evidence>